<accession>A0A517QHQ2</accession>
<evidence type="ECO:0000256" key="1">
    <source>
        <dbReference type="SAM" id="MobiDB-lite"/>
    </source>
</evidence>
<feature type="region of interest" description="Disordered" evidence="1">
    <location>
        <begin position="213"/>
        <end position="239"/>
    </location>
</feature>
<dbReference type="KEGG" id="tpol:Mal48_03820"/>
<evidence type="ECO:0000313" key="3">
    <source>
        <dbReference type="EMBL" id="QDT31150.1"/>
    </source>
</evidence>
<dbReference type="Gene3D" id="2.20.28.160">
    <property type="match status" value="1"/>
</dbReference>
<feature type="region of interest" description="Disordered" evidence="1">
    <location>
        <begin position="41"/>
        <end position="173"/>
    </location>
</feature>
<organism evidence="3 4">
    <name type="scientific">Thalassoglobus polymorphus</name>
    <dbReference type="NCBI Taxonomy" id="2527994"/>
    <lineage>
        <taxon>Bacteria</taxon>
        <taxon>Pseudomonadati</taxon>
        <taxon>Planctomycetota</taxon>
        <taxon>Planctomycetia</taxon>
        <taxon>Planctomycetales</taxon>
        <taxon>Planctomycetaceae</taxon>
        <taxon>Thalassoglobus</taxon>
    </lineage>
</organism>
<proteinExistence type="predicted"/>
<gene>
    <name evidence="3" type="ORF">Mal48_03820</name>
</gene>
<sequence length="701" mass="77719">MSTDTSSKPFSIRCPNCQKKLKIEDQRLIGKKVKCPKCKAPFLVQVPQPKPPTEPQAGSSKPIEKAAAPKPAPSASAPSATSSPAQKQVEQPQAQRPVEEEVQLELVTDEPPVGTSAKWVPDAPVLPATGSHPQSATPPAESGLPNFAATPAQSPSPLIAPATAEATGSSELNRIRSRRKKGWGPTVIVGTFLLLGIGTVAFLVMRYEPQKTVTPADSVAVEEDLESPVPDDEPYSRSRLENRPQLVNEFEPTSGKPLALRMMPQGVSFLIHVRPALLWSEDRQYQELKVSLTDDVTHWIAAKLKEICRRDPEEIEEAYIGFLLGASGTEPEICSVVTLKEPAKMSDLIEEFRGQSVFSLEERPDLQLKQDDKYAYLIHDTQTIAIAPRMYAAELEESQKRPFTMSVALENLMRETDDQRLFTVVGVVRDLQLHYPQIMPEASHQTMEQVVNWIGEDVEAVSWSVHTDPYFHSEINVHPIATSNPAKVRQRLNAQLETLPKTLMDEVCLKMAPREIRFRDFIGRLPAMVAAIQKSTVSMTTANYVSLTTVLPQKAAPNLALATLFTANEAARTDFNTEVVIAAADNKPKLPDTIIERLKIPVDAEFNRTPLEPALSYLVGEVELKLEVDGDALKDAGYTKNMPQTFKLGVVPLEQSLKKILDNYQEEGKVMVMSIDEKTKTIHILTEKFAKQKNMPIYKFD</sequence>
<feature type="compositionally biased region" description="Low complexity" evidence="1">
    <location>
        <begin position="59"/>
        <end position="85"/>
    </location>
</feature>
<feature type="compositionally biased region" description="Acidic residues" evidence="1">
    <location>
        <begin position="220"/>
        <end position="233"/>
    </location>
</feature>
<dbReference type="AlphaFoldDB" id="A0A517QHQ2"/>
<keyword evidence="2" id="KW-0812">Transmembrane</keyword>
<keyword evidence="4" id="KW-1185">Reference proteome</keyword>
<dbReference type="OrthoDB" id="207848at2"/>
<reference evidence="3 4" key="1">
    <citation type="submission" date="2019-02" db="EMBL/GenBank/DDBJ databases">
        <title>Deep-cultivation of Planctomycetes and their phenomic and genomic characterization uncovers novel biology.</title>
        <authorList>
            <person name="Wiegand S."/>
            <person name="Jogler M."/>
            <person name="Boedeker C."/>
            <person name="Pinto D."/>
            <person name="Vollmers J."/>
            <person name="Rivas-Marin E."/>
            <person name="Kohn T."/>
            <person name="Peeters S.H."/>
            <person name="Heuer A."/>
            <person name="Rast P."/>
            <person name="Oberbeckmann S."/>
            <person name="Bunk B."/>
            <person name="Jeske O."/>
            <person name="Meyerdierks A."/>
            <person name="Storesund J.E."/>
            <person name="Kallscheuer N."/>
            <person name="Luecker S."/>
            <person name="Lage O.M."/>
            <person name="Pohl T."/>
            <person name="Merkel B.J."/>
            <person name="Hornburger P."/>
            <person name="Mueller R.-W."/>
            <person name="Bruemmer F."/>
            <person name="Labrenz M."/>
            <person name="Spormann A.M."/>
            <person name="Op den Camp H."/>
            <person name="Overmann J."/>
            <person name="Amann R."/>
            <person name="Jetten M.S.M."/>
            <person name="Mascher T."/>
            <person name="Medema M.H."/>
            <person name="Devos D.P."/>
            <person name="Kaster A.-K."/>
            <person name="Ovreas L."/>
            <person name="Rohde M."/>
            <person name="Galperin M.Y."/>
            <person name="Jogler C."/>
        </authorList>
    </citation>
    <scope>NUCLEOTIDE SEQUENCE [LARGE SCALE GENOMIC DNA]</scope>
    <source>
        <strain evidence="3 4">Mal48</strain>
    </source>
</reference>
<dbReference type="Proteomes" id="UP000315724">
    <property type="component" value="Chromosome"/>
</dbReference>
<protein>
    <recommendedName>
        <fullName evidence="5">Zinc finger/thioredoxin putative domain-containing protein</fullName>
    </recommendedName>
</protein>
<feature type="transmembrane region" description="Helical" evidence="2">
    <location>
        <begin position="183"/>
        <end position="205"/>
    </location>
</feature>
<dbReference type="EMBL" id="CP036267">
    <property type="protein sequence ID" value="QDT31150.1"/>
    <property type="molecule type" value="Genomic_DNA"/>
</dbReference>
<evidence type="ECO:0008006" key="5">
    <source>
        <dbReference type="Google" id="ProtNLM"/>
    </source>
</evidence>
<keyword evidence="2" id="KW-0472">Membrane</keyword>
<name>A0A517QHQ2_9PLAN</name>
<evidence type="ECO:0000313" key="4">
    <source>
        <dbReference type="Proteomes" id="UP000315724"/>
    </source>
</evidence>
<keyword evidence="2" id="KW-1133">Transmembrane helix</keyword>
<dbReference type="RefSeq" id="WP_145195519.1">
    <property type="nucleotide sequence ID" value="NZ_CP036267.1"/>
</dbReference>
<evidence type="ECO:0000256" key="2">
    <source>
        <dbReference type="SAM" id="Phobius"/>
    </source>
</evidence>